<dbReference type="GO" id="GO:0004222">
    <property type="term" value="F:metalloendopeptidase activity"/>
    <property type="evidence" value="ECO:0007669"/>
    <property type="project" value="InterPro"/>
</dbReference>
<feature type="binding site" evidence="8">
    <location>
        <position position="125"/>
    </location>
    <ligand>
        <name>Zn(2+)</name>
        <dbReference type="ChEBI" id="CHEBI:29105"/>
        <note>catalytic</note>
    </ligand>
</feature>
<keyword evidence="7 8" id="KW-0862">Zinc</keyword>
<keyword evidence="6 8" id="KW-0378">Hydrolase</keyword>
<dbReference type="GO" id="GO:0008270">
    <property type="term" value="F:zinc ion binding"/>
    <property type="evidence" value="ECO:0007669"/>
    <property type="project" value="UniProtKB-UniRule"/>
</dbReference>
<dbReference type="NCBIfam" id="TIGR00043">
    <property type="entry name" value="rRNA maturation RNase YbeY"/>
    <property type="match status" value="1"/>
</dbReference>
<dbReference type="GO" id="GO:0005737">
    <property type="term" value="C:cytoplasm"/>
    <property type="evidence" value="ECO:0007669"/>
    <property type="project" value="UniProtKB-SubCell"/>
</dbReference>
<dbReference type="Proteomes" id="UP000754644">
    <property type="component" value="Unassembled WGS sequence"/>
</dbReference>
<name>A0A972W0A2_9GAMM</name>
<dbReference type="GO" id="GO:0004521">
    <property type="term" value="F:RNA endonuclease activity"/>
    <property type="evidence" value="ECO:0007669"/>
    <property type="project" value="UniProtKB-UniRule"/>
</dbReference>
<dbReference type="AlphaFoldDB" id="A0A972W0A2"/>
<feature type="binding site" evidence="8">
    <location>
        <position position="119"/>
    </location>
    <ligand>
        <name>Zn(2+)</name>
        <dbReference type="ChEBI" id="CHEBI:29105"/>
        <note>catalytic</note>
    </ligand>
</feature>
<dbReference type="PANTHER" id="PTHR46986:SF1">
    <property type="entry name" value="ENDORIBONUCLEASE YBEY, CHLOROPLASTIC"/>
    <property type="match status" value="1"/>
</dbReference>
<keyword evidence="2 8" id="KW-0690">Ribosome biogenesis</keyword>
<dbReference type="GO" id="GO:0006364">
    <property type="term" value="P:rRNA processing"/>
    <property type="evidence" value="ECO:0007669"/>
    <property type="project" value="UniProtKB-UniRule"/>
</dbReference>
<evidence type="ECO:0000256" key="2">
    <source>
        <dbReference type="ARBA" id="ARBA00022517"/>
    </source>
</evidence>
<evidence type="ECO:0000256" key="6">
    <source>
        <dbReference type="ARBA" id="ARBA00022801"/>
    </source>
</evidence>
<dbReference type="EC" id="3.1.-.-" evidence="8"/>
<evidence type="ECO:0000256" key="8">
    <source>
        <dbReference type="HAMAP-Rule" id="MF_00009"/>
    </source>
</evidence>
<comment type="caution">
    <text evidence="9">The sequence shown here is derived from an EMBL/GenBank/DDBJ whole genome shotgun (WGS) entry which is preliminary data.</text>
</comment>
<reference evidence="9" key="1">
    <citation type="submission" date="2020-05" db="EMBL/GenBank/DDBJ databases">
        <title>Sulfur intermediates as new biogeochemical hubs in an aquatic model microbial ecosystem.</title>
        <authorList>
            <person name="Vigneron A."/>
        </authorList>
    </citation>
    <scope>NUCLEOTIDE SEQUENCE</scope>
    <source>
        <strain evidence="9">Bin.250</strain>
    </source>
</reference>
<accession>A0A972W0A2</accession>
<dbReference type="InterPro" id="IPR023091">
    <property type="entry name" value="MetalPrtase_cat_dom_sf_prd"/>
</dbReference>
<keyword evidence="5 8" id="KW-0255">Endonuclease</keyword>
<proteinExistence type="inferred from homology"/>
<comment type="subcellular location">
    <subcellularLocation>
        <location evidence="8">Cytoplasm</location>
    </subcellularLocation>
</comment>
<feature type="binding site" evidence="8">
    <location>
        <position position="115"/>
    </location>
    <ligand>
        <name>Zn(2+)</name>
        <dbReference type="ChEBI" id="CHEBI:29105"/>
        <note>catalytic</note>
    </ligand>
</feature>
<dbReference type="HAMAP" id="MF_00009">
    <property type="entry name" value="Endoribonucl_YbeY"/>
    <property type="match status" value="1"/>
</dbReference>
<keyword evidence="8" id="KW-0698">rRNA processing</keyword>
<comment type="cofactor">
    <cofactor evidence="8">
        <name>Zn(2+)</name>
        <dbReference type="ChEBI" id="CHEBI:29105"/>
    </cofactor>
    <text evidence="8">Binds 1 zinc ion.</text>
</comment>
<evidence type="ECO:0000256" key="1">
    <source>
        <dbReference type="ARBA" id="ARBA00010875"/>
    </source>
</evidence>
<dbReference type="PROSITE" id="PS01306">
    <property type="entry name" value="UPF0054"/>
    <property type="match status" value="1"/>
</dbReference>
<evidence type="ECO:0000256" key="4">
    <source>
        <dbReference type="ARBA" id="ARBA00022723"/>
    </source>
</evidence>
<dbReference type="InterPro" id="IPR002036">
    <property type="entry name" value="YbeY"/>
</dbReference>
<comment type="similarity">
    <text evidence="1 8">Belongs to the endoribonuclease YbeY family.</text>
</comment>
<evidence type="ECO:0000313" key="10">
    <source>
        <dbReference type="Proteomes" id="UP000754644"/>
    </source>
</evidence>
<gene>
    <name evidence="8 9" type="primary">ybeY</name>
    <name evidence="9" type="ORF">HQ497_09590</name>
</gene>
<comment type="function">
    <text evidence="8">Single strand-specific metallo-endoribonuclease involved in late-stage 70S ribosome quality control and in maturation of the 3' terminus of the 16S rRNA.</text>
</comment>
<dbReference type="InterPro" id="IPR020549">
    <property type="entry name" value="YbeY_CS"/>
</dbReference>
<dbReference type="PANTHER" id="PTHR46986">
    <property type="entry name" value="ENDORIBONUCLEASE YBEY, CHLOROPLASTIC"/>
    <property type="match status" value="1"/>
</dbReference>
<dbReference type="Gene3D" id="3.40.390.30">
    <property type="entry name" value="Metalloproteases ('zincins'), catalytic domain"/>
    <property type="match status" value="1"/>
</dbReference>
<evidence type="ECO:0000256" key="5">
    <source>
        <dbReference type="ARBA" id="ARBA00022759"/>
    </source>
</evidence>
<dbReference type="EMBL" id="JABMOJ010000356">
    <property type="protein sequence ID" value="NQV65605.1"/>
    <property type="molecule type" value="Genomic_DNA"/>
</dbReference>
<keyword evidence="8" id="KW-0963">Cytoplasm</keyword>
<evidence type="ECO:0000256" key="7">
    <source>
        <dbReference type="ARBA" id="ARBA00022833"/>
    </source>
</evidence>
<evidence type="ECO:0000256" key="3">
    <source>
        <dbReference type="ARBA" id="ARBA00022722"/>
    </source>
</evidence>
<organism evidence="9 10">
    <name type="scientific">SAR86 cluster bacterium</name>
    <dbReference type="NCBI Taxonomy" id="2030880"/>
    <lineage>
        <taxon>Bacteria</taxon>
        <taxon>Pseudomonadati</taxon>
        <taxon>Pseudomonadota</taxon>
        <taxon>Gammaproteobacteria</taxon>
        <taxon>SAR86 cluster</taxon>
    </lineage>
</organism>
<evidence type="ECO:0000313" key="9">
    <source>
        <dbReference type="EMBL" id="NQV65605.1"/>
    </source>
</evidence>
<dbReference type="Pfam" id="PF02130">
    <property type="entry name" value="YbeY"/>
    <property type="match status" value="1"/>
</dbReference>
<keyword evidence="3 8" id="KW-0540">Nuclease</keyword>
<protein>
    <recommendedName>
        <fullName evidence="8">Endoribonuclease YbeY</fullName>
        <ecNumber evidence="8">3.1.-.-</ecNumber>
    </recommendedName>
</protein>
<sequence>MDVGWSVARPDWAPDDQQLQAWVLAAIVAGTDEVLPAQGVEVSLLFTDASDIQRLNLEYRQIDRATNVLSFPAQTLVEDGRMLVGDVVICLSIVEAEAAAQGKLPLVHLTHLVLHGVLHLLGHDHVEDADADQMESIEINLMASLGYANPYADAAGNNSEESKYT</sequence>
<dbReference type="SUPFAM" id="SSF55486">
    <property type="entry name" value="Metalloproteases ('zincins'), catalytic domain"/>
    <property type="match status" value="1"/>
</dbReference>
<keyword evidence="4 8" id="KW-0479">Metal-binding</keyword>